<feature type="binding site" evidence="6">
    <location>
        <position position="180"/>
    </location>
    <ligand>
        <name>Zn(2+)</name>
        <dbReference type="ChEBI" id="CHEBI:29105"/>
        <label>2</label>
        <note>catalytic</note>
    </ligand>
</feature>
<dbReference type="AlphaFoldDB" id="A0A9W7IN71"/>
<gene>
    <name evidence="10" type="ORF">HRI_003549900</name>
</gene>
<evidence type="ECO:0000256" key="6">
    <source>
        <dbReference type="PIRSR" id="PIRSR621190-2"/>
    </source>
</evidence>
<comment type="cofactor">
    <cofactor evidence="6">
        <name>Ca(2+)</name>
        <dbReference type="ChEBI" id="CHEBI:29108"/>
    </cofactor>
    <text evidence="6">Can bind about 5 Ca(2+) ions per subunit.</text>
</comment>
<feature type="binding site" evidence="6">
    <location>
        <position position="198"/>
    </location>
    <ligand>
        <name>Zn(2+)</name>
        <dbReference type="ChEBI" id="CHEBI:29105"/>
        <label>2</label>
        <note>catalytic</note>
    </ligand>
</feature>
<keyword evidence="2 6" id="KW-0479">Metal-binding</keyword>
<name>A0A9W7IN71_HIBTR</name>
<feature type="binding site" evidence="6">
    <location>
        <position position="155"/>
    </location>
    <ligand>
        <name>Ca(2+)</name>
        <dbReference type="ChEBI" id="CHEBI:29108"/>
        <label>2</label>
    </ligand>
</feature>
<accession>A0A9W7IN71</accession>
<dbReference type="SUPFAM" id="SSF55486">
    <property type="entry name" value="Metalloproteases ('zincins'), catalytic domain"/>
    <property type="match status" value="1"/>
</dbReference>
<keyword evidence="6" id="KW-0106">Calcium</keyword>
<dbReference type="GO" id="GO:0030198">
    <property type="term" value="P:extracellular matrix organization"/>
    <property type="evidence" value="ECO:0007669"/>
    <property type="project" value="TreeGrafter"/>
</dbReference>
<dbReference type="GO" id="GO:0004222">
    <property type="term" value="F:metalloendopeptidase activity"/>
    <property type="evidence" value="ECO:0007669"/>
    <property type="project" value="InterPro"/>
</dbReference>
<dbReference type="SMART" id="SM00235">
    <property type="entry name" value="ZnMc"/>
    <property type="match status" value="1"/>
</dbReference>
<evidence type="ECO:0000259" key="9">
    <source>
        <dbReference type="SMART" id="SM00235"/>
    </source>
</evidence>
<feature type="binding site" evidence="6">
    <location>
        <position position="139"/>
    </location>
    <ligand>
        <name>Zn(2+)</name>
        <dbReference type="ChEBI" id="CHEBI:29105"/>
        <label>1</label>
    </ligand>
</feature>
<dbReference type="Pfam" id="PF00413">
    <property type="entry name" value="Peptidase_M10"/>
    <property type="match status" value="1"/>
</dbReference>
<dbReference type="InterPro" id="IPR021190">
    <property type="entry name" value="Pept_M10A"/>
</dbReference>
<evidence type="ECO:0000256" key="3">
    <source>
        <dbReference type="ARBA" id="ARBA00022801"/>
    </source>
</evidence>
<evidence type="ECO:0000256" key="1">
    <source>
        <dbReference type="ARBA" id="ARBA00022670"/>
    </source>
</evidence>
<sequence>MAAKFSHQLYGAFLTFIVLQSFLVESRSIELESTQTHEQGQRRNNSSPVDIGRSNLNESSHLDAKYTFSGGRWYYFPLTYGFQSTSLMPSGLPPQVVLNVMDEAFRKWQAAVPEFAFQRVYPGENANIKISFTTTLTPDLYGYGYYPPDGSLNLDIGHTVWSTKSYPAYNEHDLLSGAMHEIGHTLGLTHSPNPNAVMYHTLDYGTIRRELSQEDIGHIQSLYYYG</sequence>
<keyword evidence="11" id="KW-1185">Reference proteome</keyword>
<feature type="active site" evidence="5">
    <location>
        <position position="181"/>
    </location>
</feature>
<feature type="domain" description="Peptidase metallopeptidase" evidence="9">
    <location>
        <begin position="69"/>
        <end position="225"/>
    </location>
</feature>
<dbReference type="InterPro" id="IPR001818">
    <property type="entry name" value="Pept_M10_metallopeptidase"/>
</dbReference>
<keyword evidence="8" id="KW-0732">Signal</keyword>
<dbReference type="InterPro" id="IPR024079">
    <property type="entry name" value="MetalloPept_cat_dom_sf"/>
</dbReference>
<evidence type="ECO:0000256" key="2">
    <source>
        <dbReference type="ARBA" id="ARBA00022723"/>
    </source>
</evidence>
<evidence type="ECO:0000256" key="4">
    <source>
        <dbReference type="ARBA" id="ARBA00022833"/>
    </source>
</evidence>
<dbReference type="GO" id="GO:0031012">
    <property type="term" value="C:extracellular matrix"/>
    <property type="evidence" value="ECO:0007669"/>
    <property type="project" value="InterPro"/>
</dbReference>
<dbReference type="Gene3D" id="3.40.390.10">
    <property type="entry name" value="Collagenase (Catalytic Domain)"/>
    <property type="match status" value="1"/>
</dbReference>
<dbReference type="OrthoDB" id="406838at2759"/>
<organism evidence="10 11">
    <name type="scientific">Hibiscus trionum</name>
    <name type="common">Flower of an hour</name>
    <dbReference type="NCBI Taxonomy" id="183268"/>
    <lineage>
        <taxon>Eukaryota</taxon>
        <taxon>Viridiplantae</taxon>
        <taxon>Streptophyta</taxon>
        <taxon>Embryophyta</taxon>
        <taxon>Tracheophyta</taxon>
        <taxon>Spermatophyta</taxon>
        <taxon>Magnoliopsida</taxon>
        <taxon>eudicotyledons</taxon>
        <taxon>Gunneridae</taxon>
        <taxon>Pentapetalae</taxon>
        <taxon>rosids</taxon>
        <taxon>malvids</taxon>
        <taxon>Malvales</taxon>
        <taxon>Malvaceae</taxon>
        <taxon>Malvoideae</taxon>
        <taxon>Hibiscus</taxon>
    </lineage>
</organism>
<dbReference type="GO" id="GO:0030574">
    <property type="term" value="P:collagen catabolic process"/>
    <property type="evidence" value="ECO:0007669"/>
    <property type="project" value="TreeGrafter"/>
</dbReference>
<dbReference type="PRINTS" id="PR00138">
    <property type="entry name" value="MATRIXIN"/>
</dbReference>
<comment type="caution">
    <text evidence="10">The sequence shown here is derived from an EMBL/GenBank/DDBJ whole genome shotgun (WGS) entry which is preliminary data.</text>
</comment>
<protein>
    <recommendedName>
        <fullName evidence="9">Peptidase metallopeptidase domain-containing protein</fullName>
    </recommendedName>
</protein>
<evidence type="ECO:0000256" key="7">
    <source>
        <dbReference type="SAM" id="MobiDB-lite"/>
    </source>
</evidence>
<dbReference type="EMBL" id="BSYR01000033">
    <property type="protein sequence ID" value="GMI98806.1"/>
    <property type="molecule type" value="Genomic_DNA"/>
</dbReference>
<feature type="binding site" evidence="6">
    <location>
        <position position="190"/>
    </location>
    <ligand>
        <name>Zn(2+)</name>
        <dbReference type="ChEBI" id="CHEBI:29105"/>
        <label>2</label>
        <note>catalytic</note>
    </ligand>
</feature>
<comment type="cofactor">
    <cofactor evidence="6">
        <name>Zn(2+)</name>
        <dbReference type="ChEBI" id="CHEBI:29105"/>
    </cofactor>
    <text evidence="6">Binds 2 Zn(2+) ions per subunit.</text>
</comment>
<feature type="region of interest" description="Disordered" evidence="7">
    <location>
        <begin position="33"/>
        <end position="56"/>
    </location>
</feature>
<keyword evidence="3" id="KW-0378">Hydrolase</keyword>
<evidence type="ECO:0000256" key="8">
    <source>
        <dbReference type="SAM" id="SignalP"/>
    </source>
</evidence>
<keyword evidence="1" id="KW-0645">Protease</keyword>
<evidence type="ECO:0000313" key="10">
    <source>
        <dbReference type="EMBL" id="GMI98806.1"/>
    </source>
</evidence>
<reference evidence="10" key="1">
    <citation type="submission" date="2023-05" db="EMBL/GenBank/DDBJ databases">
        <title>Genome and transcriptome analyses reveal genes involved in the formation of fine ridges on petal epidermal cells in Hibiscus trionum.</title>
        <authorList>
            <person name="Koshimizu S."/>
            <person name="Masuda S."/>
            <person name="Ishii T."/>
            <person name="Shirasu K."/>
            <person name="Hoshino A."/>
            <person name="Arita M."/>
        </authorList>
    </citation>
    <scope>NUCLEOTIDE SEQUENCE</scope>
    <source>
        <strain evidence="10">Hamamatsu line</strain>
    </source>
</reference>
<evidence type="ECO:0000256" key="5">
    <source>
        <dbReference type="PIRSR" id="PIRSR621190-1"/>
    </source>
</evidence>
<keyword evidence="4 6" id="KW-0862">Zinc</keyword>
<dbReference type="PANTHER" id="PTHR10201:SF213">
    <property type="entry name" value="METALLOENDOPROTEINASE 2-MMP-LIKE"/>
    <property type="match status" value="1"/>
</dbReference>
<dbReference type="InterPro" id="IPR006026">
    <property type="entry name" value="Peptidase_Metallo"/>
</dbReference>
<feature type="binding site" evidence="6">
    <location>
        <position position="158"/>
    </location>
    <ligand>
        <name>Zn(2+)</name>
        <dbReference type="ChEBI" id="CHEBI:29105"/>
        <label>1</label>
    </ligand>
</feature>
<dbReference type="GO" id="GO:0006508">
    <property type="term" value="P:proteolysis"/>
    <property type="evidence" value="ECO:0007669"/>
    <property type="project" value="UniProtKB-KW"/>
</dbReference>
<feature type="signal peptide" evidence="8">
    <location>
        <begin position="1"/>
        <end position="28"/>
    </location>
</feature>
<proteinExistence type="predicted"/>
<dbReference type="PANTHER" id="PTHR10201">
    <property type="entry name" value="MATRIX METALLOPROTEINASE"/>
    <property type="match status" value="1"/>
</dbReference>
<feature type="binding site" evidence="6">
    <location>
        <position position="184"/>
    </location>
    <ligand>
        <name>Zn(2+)</name>
        <dbReference type="ChEBI" id="CHEBI:29105"/>
        <label>2</label>
        <note>catalytic</note>
    </ligand>
</feature>
<dbReference type="Proteomes" id="UP001165190">
    <property type="component" value="Unassembled WGS sequence"/>
</dbReference>
<dbReference type="GO" id="GO:0008270">
    <property type="term" value="F:zinc ion binding"/>
    <property type="evidence" value="ECO:0007669"/>
    <property type="project" value="InterPro"/>
</dbReference>
<evidence type="ECO:0000313" key="11">
    <source>
        <dbReference type="Proteomes" id="UP001165190"/>
    </source>
</evidence>
<feature type="chain" id="PRO_5040941664" description="Peptidase metallopeptidase domain-containing protein" evidence="8">
    <location>
        <begin position="29"/>
        <end position="226"/>
    </location>
</feature>